<sequence length="348" mass="38477">MEADITAVQIADSVINAKPIINNRNVVIYIKPGELDLKDYALNFDLTPGATIVPASGSKQDFTKPVFYEVTSEDGQFSKRYAVSLLESSVPTAFDFELFGQDEKKNWVYFYENVEGIPQSLWASGNSGFAFTAGNNPTMQSYPTQVTEEEEYVVNGKHALYLETKSTGFLGGMVKKPIAAGNLFIGSVFTKSIIDIQTRFGLPFNHVPDSFEGYYQYTPGKKVIDKNGKEVLTTDECDIYAVLFDRVALMKATENDAVDPARTWLNDQDVLTSPHIVAIAKIENSAATPNAMQKFHVPFEFKRQISKAEAESFQYSIAIVLSSSKYGAIFQGAVGSKLIVDNLKINVK</sequence>
<evidence type="ECO:0000313" key="2">
    <source>
        <dbReference type="EMBL" id="GAA4145420.1"/>
    </source>
</evidence>
<comment type="caution">
    <text evidence="2">The sequence shown here is derived from an EMBL/GenBank/DDBJ whole genome shotgun (WGS) entry which is preliminary data.</text>
</comment>
<reference evidence="3" key="1">
    <citation type="journal article" date="2019" name="Int. J. Syst. Evol. Microbiol.">
        <title>The Global Catalogue of Microorganisms (GCM) 10K type strain sequencing project: providing services to taxonomists for standard genome sequencing and annotation.</title>
        <authorList>
            <consortium name="The Broad Institute Genomics Platform"/>
            <consortium name="The Broad Institute Genome Sequencing Center for Infectious Disease"/>
            <person name="Wu L."/>
            <person name="Ma J."/>
        </authorList>
    </citation>
    <scope>NUCLEOTIDE SEQUENCE [LARGE SCALE GENOMIC DNA]</scope>
    <source>
        <strain evidence="3">JCM 16704</strain>
    </source>
</reference>
<feature type="domain" description="Putative carbohydrate metabolism" evidence="1">
    <location>
        <begin position="96"/>
        <end position="345"/>
    </location>
</feature>
<dbReference type="InterPro" id="IPR025112">
    <property type="entry name" value="PCMD"/>
</dbReference>
<evidence type="ECO:0000259" key="1">
    <source>
        <dbReference type="Pfam" id="PF13201"/>
    </source>
</evidence>
<protein>
    <submittedName>
        <fullName evidence="2">PCMD domain-containing protein</fullName>
    </submittedName>
</protein>
<accession>A0ABP7Z1N1</accession>
<dbReference type="Gene3D" id="2.60.40.2340">
    <property type="match status" value="1"/>
</dbReference>
<keyword evidence="3" id="KW-1185">Reference proteome</keyword>
<proteinExistence type="predicted"/>
<organism evidence="2 3">
    <name type="scientific">Sphingobacterium kyonggiense</name>
    <dbReference type="NCBI Taxonomy" id="714075"/>
    <lineage>
        <taxon>Bacteria</taxon>
        <taxon>Pseudomonadati</taxon>
        <taxon>Bacteroidota</taxon>
        <taxon>Sphingobacteriia</taxon>
        <taxon>Sphingobacteriales</taxon>
        <taxon>Sphingobacteriaceae</taxon>
        <taxon>Sphingobacterium</taxon>
    </lineage>
</organism>
<dbReference type="Proteomes" id="UP001500101">
    <property type="component" value="Unassembled WGS sequence"/>
</dbReference>
<name>A0ABP7Z1N1_9SPHI</name>
<gene>
    <name evidence="2" type="ORF">GCM10022216_29240</name>
</gene>
<dbReference type="Pfam" id="PF13201">
    <property type="entry name" value="PCMD"/>
    <property type="match status" value="1"/>
</dbReference>
<dbReference type="Gene3D" id="2.60.120.890">
    <property type="entry name" value="BT2081, beta-jelly-roll domain"/>
    <property type="match status" value="1"/>
</dbReference>
<evidence type="ECO:0000313" key="3">
    <source>
        <dbReference type="Proteomes" id="UP001500101"/>
    </source>
</evidence>
<dbReference type="InterPro" id="IPR038653">
    <property type="entry name" value="Put_CMD_sf"/>
</dbReference>
<dbReference type="EMBL" id="BAAAZI010000012">
    <property type="protein sequence ID" value="GAA4145420.1"/>
    <property type="molecule type" value="Genomic_DNA"/>
</dbReference>